<reference evidence="3 4" key="1">
    <citation type="journal article" date="2022" name="Front. Cell. Infect. Microbiol.">
        <title>The Genomes of Two Strains of Taenia crassiceps the Animal Model for the Study of Human Cysticercosis.</title>
        <authorList>
            <person name="Bobes R.J."/>
            <person name="Estrada K."/>
            <person name="Rios-Valencia D.G."/>
            <person name="Calderon-Gallegos A."/>
            <person name="de la Torre P."/>
            <person name="Carrero J.C."/>
            <person name="Sanchez-Flores A."/>
            <person name="Laclette J.P."/>
        </authorList>
    </citation>
    <scope>NUCLEOTIDE SEQUENCE [LARGE SCALE GENOMIC DNA]</scope>
    <source>
        <strain evidence="3">WFUcys</strain>
    </source>
</reference>
<dbReference type="Proteomes" id="UP001651158">
    <property type="component" value="Unassembled WGS sequence"/>
</dbReference>
<keyword evidence="4" id="KW-1185">Reference proteome</keyword>
<dbReference type="InterPro" id="IPR043785">
    <property type="entry name" value="DUF5727"/>
</dbReference>
<dbReference type="Pfam" id="PF18997">
    <property type="entry name" value="DUF5727"/>
    <property type="match status" value="1"/>
</dbReference>
<keyword evidence="1" id="KW-0732">Signal</keyword>
<feature type="domain" description="DUF5727" evidence="2">
    <location>
        <begin position="67"/>
        <end position="240"/>
    </location>
</feature>
<dbReference type="EMBL" id="JAKROA010000004">
    <property type="protein sequence ID" value="KAL5107855.1"/>
    <property type="molecule type" value="Genomic_DNA"/>
</dbReference>
<organism evidence="3 4">
    <name type="scientific">Taenia crassiceps</name>
    <dbReference type="NCBI Taxonomy" id="6207"/>
    <lineage>
        <taxon>Eukaryota</taxon>
        <taxon>Metazoa</taxon>
        <taxon>Spiralia</taxon>
        <taxon>Lophotrochozoa</taxon>
        <taxon>Platyhelminthes</taxon>
        <taxon>Cestoda</taxon>
        <taxon>Eucestoda</taxon>
        <taxon>Cyclophyllidea</taxon>
        <taxon>Taeniidae</taxon>
        <taxon>Taenia</taxon>
    </lineage>
</organism>
<evidence type="ECO:0000259" key="2">
    <source>
        <dbReference type="Pfam" id="PF18997"/>
    </source>
</evidence>
<feature type="signal peptide" evidence="1">
    <location>
        <begin position="1"/>
        <end position="18"/>
    </location>
</feature>
<protein>
    <recommendedName>
        <fullName evidence="2">DUF5727 domain-containing protein</fullName>
    </recommendedName>
</protein>
<evidence type="ECO:0000313" key="4">
    <source>
        <dbReference type="Proteomes" id="UP001651158"/>
    </source>
</evidence>
<comment type="caution">
    <text evidence="3">The sequence shown here is derived from an EMBL/GenBank/DDBJ whole genome shotgun (WGS) entry which is preliminary data.</text>
</comment>
<gene>
    <name evidence="3" type="ORF">TcWFU_006285</name>
</gene>
<evidence type="ECO:0000313" key="3">
    <source>
        <dbReference type="EMBL" id="KAL5107855.1"/>
    </source>
</evidence>
<accession>A0ABR4QDX9</accession>
<sequence length="252" mass="28383">MLNSTLCLVFLLAHFASGVPELLGSRVIAQPCGPLAAAMFFRYNIGSPQGTLRSSGARVNFVIDSGVCRFSNGTVIGYPCFSNYDKSQFALRDVSLFSEITLISKRGIYTIFFVPFCDFEKYQNGIILVKYSWPLSRFQKNKTSVYVEFGLRGADAPLNVRITYNSEFLCSWRNDNLEISRFDNCSWEKNYSEDCKIFRGHFRRAGSTEYSSIDLDAGGDLLSVSVDWTQEGVSSEVQDCLVLSLKFGINYY</sequence>
<feature type="chain" id="PRO_5047483742" description="DUF5727 domain-containing protein" evidence="1">
    <location>
        <begin position="19"/>
        <end position="252"/>
    </location>
</feature>
<proteinExistence type="predicted"/>
<evidence type="ECO:0000256" key="1">
    <source>
        <dbReference type="SAM" id="SignalP"/>
    </source>
</evidence>
<name>A0ABR4QDX9_9CEST</name>